<feature type="transmembrane region" description="Helical" evidence="1">
    <location>
        <begin position="87"/>
        <end position="109"/>
    </location>
</feature>
<feature type="transmembrane region" description="Helical" evidence="1">
    <location>
        <begin position="172"/>
        <end position="195"/>
    </location>
</feature>
<dbReference type="InterPro" id="IPR045338">
    <property type="entry name" value="DUF6535"/>
</dbReference>
<gene>
    <name evidence="3" type="ORF">AMATHDRAFT_65791</name>
</gene>
<accession>A0A2A9NBA7</accession>
<sequence length="590" mass="67215">MKTYDKTICDAWKDEIEKLLIFAGLFSATVTAFTIESYQWLQEDYTQTSAQLLVQISAQLSTSGTNTPTTGIQPFTPTARSVRINAFWFLSLVLSLSTVVIGILCNQWLKVFLQEALLPLEHAMPVRQMRFAGFHSWGVPEIIHTLPVVLQWSVLIFFAGVLDLLWSLNRVVAAISTVGVGITTVILLFTTFAPFVQLMYEKSPSLDRCPYKSPLSWLFLRAMINIPLRFILKIRAIRFRIRPFSRIDLLLKLKEAKLNSWPDVDKVILHSRQWHKGLLGAIVGDIDIEAMNEAFLWTLTRLASGHNYDVLQDVFHCLYTSLDRDVSHRLLQMMGYTIQLGQSSDKSPPLEYDALLLHFLTRNLPRNSNRNLLNELRIRFLNSAWNTDLDQQSVNRLRIMVNLQPGDLRHKQRTFDSTVELGLQKLMCIITRRGEPIWSFSYLWLSNLVEFATYAPVEKSNVILHRDTQKIALALLSQLNHPVLETIEKGDKTEVSSLQASFVRIVRPPPVGLSGLKRVEIWEETMNNIDGAHARTPVTSGVISVIVDMLINRVMTQPYSAGSPTEENASKLETLLKSEGYWPHVEESKQ</sequence>
<dbReference type="AlphaFoldDB" id="A0A2A9NBA7"/>
<keyword evidence="1" id="KW-0472">Membrane</keyword>
<keyword evidence="1" id="KW-1133">Transmembrane helix</keyword>
<evidence type="ECO:0000256" key="1">
    <source>
        <dbReference type="SAM" id="Phobius"/>
    </source>
</evidence>
<dbReference type="EMBL" id="KZ302068">
    <property type="protein sequence ID" value="PFH48305.1"/>
    <property type="molecule type" value="Genomic_DNA"/>
</dbReference>
<dbReference type="OrthoDB" id="3235960at2759"/>
<evidence type="ECO:0000259" key="2">
    <source>
        <dbReference type="Pfam" id="PF20153"/>
    </source>
</evidence>
<feature type="domain" description="DUF6535" evidence="2">
    <location>
        <begin position="2"/>
        <end position="167"/>
    </location>
</feature>
<protein>
    <recommendedName>
        <fullName evidence="2">DUF6535 domain-containing protein</fullName>
    </recommendedName>
</protein>
<dbReference type="Proteomes" id="UP000242287">
    <property type="component" value="Unassembled WGS sequence"/>
</dbReference>
<keyword evidence="4" id="KW-1185">Reference proteome</keyword>
<dbReference type="Pfam" id="PF20153">
    <property type="entry name" value="DUF6535"/>
    <property type="match status" value="1"/>
</dbReference>
<organism evidence="3 4">
    <name type="scientific">Amanita thiersii Skay4041</name>
    <dbReference type="NCBI Taxonomy" id="703135"/>
    <lineage>
        <taxon>Eukaryota</taxon>
        <taxon>Fungi</taxon>
        <taxon>Dikarya</taxon>
        <taxon>Basidiomycota</taxon>
        <taxon>Agaricomycotina</taxon>
        <taxon>Agaricomycetes</taxon>
        <taxon>Agaricomycetidae</taxon>
        <taxon>Agaricales</taxon>
        <taxon>Pluteineae</taxon>
        <taxon>Amanitaceae</taxon>
        <taxon>Amanita</taxon>
    </lineage>
</organism>
<feature type="transmembrane region" description="Helical" evidence="1">
    <location>
        <begin position="142"/>
        <end position="165"/>
    </location>
</feature>
<dbReference type="STRING" id="703135.A0A2A9NBA7"/>
<evidence type="ECO:0000313" key="3">
    <source>
        <dbReference type="EMBL" id="PFH48305.1"/>
    </source>
</evidence>
<evidence type="ECO:0000313" key="4">
    <source>
        <dbReference type="Proteomes" id="UP000242287"/>
    </source>
</evidence>
<proteinExistence type="predicted"/>
<keyword evidence="1" id="KW-0812">Transmembrane</keyword>
<name>A0A2A9NBA7_9AGAR</name>
<reference evidence="3 4" key="1">
    <citation type="submission" date="2014-02" db="EMBL/GenBank/DDBJ databases">
        <title>Transposable element dynamics among asymbiotic and ectomycorrhizal Amanita fungi.</title>
        <authorList>
            <consortium name="DOE Joint Genome Institute"/>
            <person name="Hess J."/>
            <person name="Skrede I."/>
            <person name="Wolfe B."/>
            <person name="LaButti K."/>
            <person name="Ohm R.A."/>
            <person name="Grigoriev I.V."/>
            <person name="Pringle A."/>
        </authorList>
    </citation>
    <scope>NUCLEOTIDE SEQUENCE [LARGE SCALE GENOMIC DNA]</scope>
    <source>
        <strain evidence="3 4">SKay4041</strain>
    </source>
</reference>